<accession>A0A974ZTZ4</accession>
<dbReference type="CDD" id="cd05930">
    <property type="entry name" value="A_NRPS"/>
    <property type="match status" value="2"/>
</dbReference>
<sequence>MICPVLSSPRNEPRGAHDVSPVEALPHNFRGTAEWRDNCVSRPCEGGVAEVTPFPLSRAQQALWFAQQLDPAVPLNIAQYVEVRGHLDVDALVEATDRACRELESAVVRLVDGPGEPRQLVDQSINDALTYIDLRESDDASGDARHWMTEAYSRPLDVLSDRMIEATLLHLGDGHYYWYSHVHHLVMDGHGAMVLMNRVAELYTHLVKGTEPPRSTALGLRELYDAEASYRTSSRFTRDQEHWNERVAELPSPRRLTEGTARPVSKARLVTQLMDSAIAMRVGELAKQWNSSEVPVIVAAFAAYVGRMTDSTDVVLTLPVSGRTTATMRRSAGMVSNIVPLRVQVDPDVDARELVRRVQLELTGALRHQRFRYEDMRAGSGDSGQRSFGPTVNIMNFHNEIVLGDLVGEFAVLSTGPVDDLSLNLYPSVAGRLVRIDFEGNPGLYSAEVLSAHYSRFLRFLDSFVRSGWDGPVEELPILNADEQSDLVPCVGPSAAEPATLASLLRSSDPSASALRYADVEITYGELDARSNRLARRLIAHGIGPEDVVAVLLPRSVESVVALWAVARAGAVYLPIDPGYPAERIAFMLADSGASTALALDGDAVPHGVSWIDIGDLTGSSAPISDVDRVRPLSIDHPAYLLYTSGSTGTPKGVVVTHRGLADLARARHDVYRVDASSRVAHFASPSFDISIEELLLAFTAGASVVIVPPDLFAGDELAELLRREHVTHAVLTPAVVASMTSEGLPELVVLDVGGEALPSELVHRWAADRTMVNSYGPTEATVTTLVSAALGADSAVTIGRPIPGTTAVVLDGRLRPVPVGVVGELYLAGSALARGYAGAPGLTAERFVANVSGSGRMYRTGDLVRWSVSHELEFVGRVDDQVKVRGFRVELGEIDAVLGSCAGVDAAVTVVRGDVLASYVVGERLDGVLLREFVSERLPRYMVPASVAVLGELPLTRSGKVDRGALPEPVMLSVRVPRGPLEELVAGVVAEVLGVGEVDAETDFFALGGNSLSATRVVSTLSAATGVRLGVRELFEQPTVAGLASVLAEGGERRPPLEHRPAEGPVPLAPAQQPLWVLDRVQPESSAYAEPIVVDIDGQLDVAAMTLALDDVLDHHPLLRTVFPETEHGPIQALGARSVELVSLSENEISEFTARGFDLTAEPPLRVGLCTHEAGRHTLAVVVHHIAVDGLSLAPLVRDVTSAYEARSNGRSPDWAPLPVDYADYSRWQRELLGDFADPDSLGSRQLDYWANSLADLPTLLPLPTDRPRLAGDAPSAGQVRFTVSAELHRKLEMLARDKNSTTFMVLHAALVVLLYKLTGTDDIVVGTPTSGRTDPALDDVVGMFVGTVPLRSRVNPRSTFTELLASVQRTDLAAFANSDVPFDMIVDAVAPARSGGHHPLFQVMLAFENFADAVVELPGMNIRARELDSRISRFDLEVSIAERRSGDGAADGLVGSMTFPEALFDQKTVTQWSARLLRVLTALTDAPDTAVGAIDVLSAEERALSPSGGDGLEFDADSLTDLLDAQVAQRPDAVAATFGDTILTYAELHHRSEELACRLRDVGVTMEDVVAVALSRSIDVVIAIVAVAKAGGTYMPVDVDYPAERIGYLLSDGSPAALLTDEADAERLPSVECPTVMVTPPVTADFSRKVGSHARGRGAYLIYTSGSTGQPKGVLVSHANVLSLLANTRGEFGFGPRDVWTLFHSLSFDFSVWEMWGALTTGGRLVVVDHFVARSPGEFTSLLEREGVTVLNQTPSAFGQLVDRELPQSLRLLIFGGEPLDAATVAPLLERRPDIRAVNMFGITETTVHVTRHDLTTAETRPSVGLPLPGLRTYVLDASLQLVPPGTVGELYVAGTQVSRGYHRRPALTATRFVAAADGGRMYRTGDRVRRSIDGTIDYIGRADSQVEIRGYRIEPGEIEAALLRHPSVDAAAVVLRDTALGKQLVAYSVTVSDVATLKRHLRAILPEHLIPAAVIPVPEIPLTANGKVDRDALPDPGVVTADGQGTHTPIEDVVAGVFAEVLGGAEVGTRHNFFDLGGNSLLATRVSARVSAVFDIDVTVKDVFEAPTVAELAARIEERSGAGRRRLPLHPASQKSRIPLSPAQQRMWFVNQFDTGASGYNLPLVVHLDGELDVHALESAAHDLIERHRTLRTVYPSDADGVHQVVLDAADVALDLAPIALPEDAVDPHLRAFVDSGFDVSVDAPIRSRLYRVGPGAHVFALVVHHIAADAWSLTPLIRDTMTAYQARLGGGSHEWLPLPVQYSDYSVWQRAVLDDESAETLQRYWLDTLTDLPEQVTLPADHPRPAAASGHAGTVGVELGEQLHDAVHTLARGGRATTFMVLHAALAAVLSRYSGSRDVPIGTAVAGRTDPQLDDMVGMFAGTLVLRTAVDPSATFAELLAHVHERDIAAYTHADMPFEALVELLNPARSTSHHPLFQVALSMQRSRPGPVALPGLTVTPVGDVVDRANFDLQLTVTESGPGGRLHLDFGYDADLYEHSTIEQFASRLVRFLEAVSADPLLPVGDVDLFDAAERAALVPAVGPAAPPSSTLREILTRGAALAPDAVAVSGGGVELTYRELDARSDALARELAESGVGRGSLVPWAEPRSVDAVVRLWAIAKTGAAPVLFDPARTPFTPREWESVPGHALPLTSEAAYVVYTSGTTGTPKGVVVTHGGLAALDADLRERYAAGPGSRMLHRGAPGFDMTLLEVLVAGASGATLVIASDAEYAGPPLADLMERDRITHACMTPTILATLGERDLPDLQVLMVGGERLGGELVNRWAVGRRLFNAYGPAETTMYAFSTGPLVVGEPVSIGAPVHGVSALVLDARLRPVPSGVPGELYLAGGALARGYADQPGLTAERFVAADDGARLYRTGDLVRWRKTAAAHELEYLGRTDSQIKMRGVRIEPAEIDTVIVRLADVVFAGTVVRTTGAGGEMLVSYVLPTGLLDTHDLRRRLAESLPAYLVPTAVVVLDAAPPTVNGKLDLRSLPMPELAVAENEPPHTDTECAVARVFADVLGHESVGRGTHFFDAGGNSLLATQLTARLTDSVGHVVPLRTLFAHPTVAELAEALDDAVPETDLRPALVARPRPERIPLSRSQYRMWVLNRTDPGSPTYNLPATVRLDGELDVDALTAAFEDVIRRHETLRTRYPVDGHPCQEILDPAPLDLTPVDVRDPDEFMEQFAARGFDLTEDRPIRVALLRLHPQCHVLAVNIHHIAADGWSLTPLVADVLGAYAAHSDGVAPQENPLPLQYADYAVWERELLDGEYGQRRVEHWRRALDGVDGTAPLAPDRSAPGATRAGVVEFAVSADVQQAVHQLAAQHHATPFMVLHAALSVVLSRLGARADVVVATAVAGRGERVLDSLVGMFVNTLALRAQVLPDMPFTGLLAQVRDFDVDAFEHADVPFEVVAGLLGGRTPQVALALQNLQIPPLEAAGMTVMAQEFDTGTAKFDLHLTLTETSDGDVPTGMRGTAVYSADAFDHTTVHTVATELGRVLEAICADPDLPVGDVALTAAESLVGTHPGGERTLAEILTATAAAYPDNAALTDGDVTLTYRELDERSDARARKLTALGVGPGEVVPIDLPRSPDFVIELWAVAKTGAAFSPVSGFGGQGYQKCARDVAYVIHTSGSTGTPKAVAVTHRGLGPLTTEVVRRYRVGPGDRVLHGYNPAFDAALLEMLLAFGSGACLVVAPADVFAGAELHRLLVEQRVTHYLSTPSVLATLDPRGLESVRVVGVGGEALSSDLAGTWSAGRLLLNAYGPTESTVVATLTEIEPGSATGTVTIGAPIPGTTAVVLDQRLRAVPVGGVGELYLAGPGLAHGYLGAPDRTAERFVAAPDGTRRYRTGDLVHRRADGHLTFLGRVDRQVKVRGMRIEPAQVEAALLELHGVEQAAVLVQRNDLVAFVAGTDLDSRTLRQQLTGRLPSYLVPPRIVTMDTLPLTANGKLDVAALEARDDDDAVAAPPRTAAEEMVAGVFADVLGSARIGAGHNFFDAGGDSLSATAVTARLSATFGVDVPVRVLFENPTPASLARWLDAPASGAVRPVLVPRPSGARVPLSPAQQRLWLLSRVNPDTALHNMVFVTRVGADVDVDALRLALRDVLERHSVLRTVFPVDADGPYQRVLPVESVAEDVTAEADFAVDTWSARPFDLTTETPVRVKLWRTEGGGFMLGVVVHHIALDGGSMGPLLTDLDTAYRCRAEGTTPQWAPLVVDYADYSLWMRELLGTASEPGSAARAQLEHWAHVLSGVGGPLPLPTDRPRPELPSHIGASVEWTLDDDLRERVVALSRSRGTTVFMVLHAALAVLLARVSGQSDVVVGTAVGGRPDPVLDAVVGMFVGTVALRTAVSPAQPFEDFLADVRAVDLDALAHADVPFDDVVTHLAPPRSAAYNPLFQVMLTYQRAVDFPELFLGTEKYRPETQATEFDLVWDVTDAAETTTVRLDYATDLFDRQTALLLLRRFAAVLDAALTTPSAAVGDLDILDDTERAHLVQGPRPVATPRTLGDILATRVRATPSAVAVIDGDTRWSYRELDAESDRWARALASCGVGPEDVVAVATPRGRHWLLAVWSVAKTGAAWMSLDPTHPAERLDWMLTDSRAVLGLTVGGAGDLPRSVDWLCLDEQPSGGADLVAPDVDNAAYVIYTSGSTGRPKGVVVTHRGLTTLLSTPAYTSEVEGGDAGRVLQSTSPTFDVAVFEMLWAVSLGSALVAAPAFSYAGDELVRFLVAQNITHFTLTPTVLASLDPRSLAPSTVVVGGEALPADLADRWSRRHRLFNAYGPTEFTVDASVAGPLEPGLPITIGSALDGNAAFVLDARLHPVPDGVTGELYLAGSGIARGYLGRSDLTAGQFVAHPYGKPGERLYRTGDVVRRDPVGRLEYLGRSDSQVKIRGIRVEPAEVDAVLAGHPDIDVAVTIAVPTPTDTVLASYVVGAAGLAPRSVVDFARGRLPRHLVPASVTVVDTLPLLPSGKLDRAALPAPTIQVVESALPAGELEEAIAAVFADVLGIADVPADEAFFRLGGTSMGAASVATELRRRLDRDVPIEWVFTDPTVQRLAARIDDGARSESFFDTVVELRSAETGTPLFCVHPVSGLSWCFSGLADLVGDRPLYGIQATGMPDLPETLSELAARYVDAIRAVQPEGPYHLLGWSLGGTIAHEMAVQLRDAGHAVAAPALLDTLLPQHQPPEPETLSEDELITQFGAYVSVDRLREIRAVIERLELIASTHRPRRFDGDLDLFVAARDLHRHPDVVDAWREYADGAVTAHHIDTTHSEMADPGPLAEIGRLLRRSGDHGGP</sequence>
<dbReference type="InterPro" id="IPR020845">
    <property type="entry name" value="AMP-binding_CS"/>
</dbReference>
<keyword evidence="2" id="KW-0596">Phosphopantetheine</keyword>
<dbReference type="Gene3D" id="3.30.300.30">
    <property type="match status" value="5"/>
</dbReference>
<dbReference type="RefSeq" id="WP_206006150.1">
    <property type="nucleotide sequence ID" value="NZ_CP070619.1"/>
</dbReference>
<feature type="domain" description="Carrier" evidence="4">
    <location>
        <begin position="977"/>
        <end position="1052"/>
    </location>
</feature>
<reference evidence="5 6" key="1">
    <citation type="journal article" date="2021" name="Microbiol. Resour. Announc.">
        <title>Complete Genome Sequences of Two Rhodococcus sp. Strains with Large and Linear Chromosomes, Isolated from Apple Rhizosphere.</title>
        <authorList>
            <person name="Benning S."/>
            <person name="Brugnone N."/>
            <person name="Siani R."/>
            <person name="Kublik S."/>
            <person name="Schloter M."/>
            <person name="Rad V."/>
        </authorList>
    </citation>
    <scope>NUCLEOTIDE SEQUENCE [LARGE SCALE GENOMIC DNA]</scope>
    <source>
        <strain evidence="5 6">R79</strain>
    </source>
</reference>
<dbReference type="Gene3D" id="2.30.38.10">
    <property type="entry name" value="Luciferase, Domain 3"/>
    <property type="match status" value="1"/>
</dbReference>
<dbReference type="InterPro" id="IPR001242">
    <property type="entry name" value="Condensation_dom"/>
</dbReference>
<keyword evidence="6" id="KW-1185">Reference proteome</keyword>
<evidence type="ECO:0000313" key="5">
    <source>
        <dbReference type="EMBL" id="QSE89727.1"/>
    </source>
</evidence>
<evidence type="ECO:0000256" key="2">
    <source>
        <dbReference type="ARBA" id="ARBA00022450"/>
    </source>
</evidence>
<dbReference type="SUPFAM" id="SSF47336">
    <property type="entry name" value="ACP-like"/>
    <property type="match status" value="5"/>
</dbReference>
<dbReference type="PROSITE" id="PS50075">
    <property type="entry name" value="CARRIER"/>
    <property type="match status" value="5"/>
</dbReference>
<dbReference type="SUPFAM" id="SSF52777">
    <property type="entry name" value="CoA-dependent acyltransferases"/>
    <property type="match status" value="10"/>
</dbReference>
<dbReference type="PANTHER" id="PTHR45527">
    <property type="entry name" value="NONRIBOSOMAL PEPTIDE SYNTHETASE"/>
    <property type="match status" value="1"/>
</dbReference>
<gene>
    <name evidence="5" type="ORF">JWS13_14330</name>
</gene>
<feature type="domain" description="Carrier" evidence="4">
    <location>
        <begin position="3973"/>
        <end position="4048"/>
    </location>
</feature>
<dbReference type="Pfam" id="PF13193">
    <property type="entry name" value="AMP-binding_C"/>
    <property type="match status" value="4"/>
</dbReference>
<dbReference type="InterPro" id="IPR036736">
    <property type="entry name" value="ACP-like_sf"/>
</dbReference>
<dbReference type="PROSITE" id="PS00455">
    <property type="entry name" value="AMP_BINDING"/>
    <property type="match status" value="5"/>
</dbReference>
<dbReference type="InterPro" id="IPR042099">
    <property type="entry name" value="ANL_N_sf"/>
</dbReference>
<dbReference type="InterPro" id="IPR045851">
    <property type="entry name" value="AMP-bd_C_sf"/>
</dbReference>
<dbReference type="InterPro" id="IPR001031">
    <property type="entry name" value="Thioesterase"/>
</dbReference>
<protein>
    <submittedName>
        <fullName evidence="5">Amino acid adenylation domain-containing protein</fullName>
    </submittedName>
</protein>
<feature type="domain" description="Carrier" evidence="4">
    <location>
        <begin position="4997"/>
        <end position="5072"/>
    </location>
</feature>
<comment type="cofactor">
    <cofactor evidence="1">
        <name>pantetheine 4'-phosphate</name>
        <dbReference type="ChEBI" id="CHEBI:47942"/>
    </cofactor>
</comment>
<dbReference type="Pfam" id="PF00975">
    <property type="entry name" value="Thioesterase"/>
    <property type="match status" value="1"/>
</dbReference>
<keyword evidence="3" id="KW-0597">Phosphoprotein</keyword>
<dbReference type="SMART" id="SM00823">
    <property type="entry name" value="PKS_PP"/>
    <property type="match status" value="5"/>
</dbReference>
<dbReference type="Gene3D" id="3.40.50.980">
    <property type="match status" value="2"/>
</dbReference>
<dbReference type="InterPro" id="IPR020802">
    <property type="entry name" value="TesA-like"/>
</dbReference>
<name>A0A974ZTZ4_9NOCA</name>
<dbReference type="EMBL" id="CP070619">
    <property type="protein sequence ID" value="QSE89727.1"/>
    <property type="molecule type" value="Genomic_DNA"/>
</dbReference>
<reference evidence="5 6" key="2">
    <citation type="journal article" date="2022" name="Arch. Microbiol.">
        <title>Rhodococcus pseudokoreensis sp. nov. isolated from the rhizosphere of young M26 apple rootstocks.</title>
        <authorList>
            <person name="Kampfer P."/>
            <person name="Glaeser S.P."/>
            <person name="Blom J."/>
            <person name="Wolf J."/>
            <person name="Benning S."/>
            <person name="Schloter M."/>
            <person name="Neumann-Schaal M."/>
        </authorList>
    </citation>
    <scope>NUCLEOTIDE SEQUENCE [LARGE SCALE GENOMIC DNA]</scope>
    <source>
        <strain evidence="5 6">R79</strain>
    </source>
</reference>
<dbReference type="InterPro" id="IPR029058">
    <property type="entry name" value="AB_hydrolase_fold"/>
</dbReference>
<organism evidence="5 6">
    <name type="scientific">Rhodococcus pseudokoreensis</name>
    <dbReference type="NCBI Taxonomy" id="2811421"/>
    <lineage>
        <taxon>Bacteria</taxon>
        <taxon>Bacillati</taxon>
        <taxon>Actinomycetota</taxon>
        <taxon>Actinomycetes</taxon>
        <taxon>Mycobacteriales</taxon>
        <taxon>Nocardiaceae</taxon>
        <taxon>Rhodococcus</taxon>
    </lineage>
</organism>
<dbReference type="InterPro" id="IPR006162">
    <property type="entry name" value="Ppantetheine_attach_site"/>
</dbReference>
<proteinExistence type="predicted"/>
<dbReference type="InterPro" id="IPR010071">
    <property type="entry name" value="AA_adenyl_dom"/>
</dbReference>
<dbReference type="Pfam" id="PF00668">
    <property type="entry name" value="Condensation"/>
    <property type="match status" value="5"/>
</dbReference>
<dbReference type="Proteomes" id="UP000662986">
    <property type="component" value="Chromosome"/>
</dbReference>
<dbReference type="CDD" id="cd17643">
    <property type="entry name" value="A_NRPS_Cytc1-like"/>
    <property type="match status" value="1"/>
</dbReference>
<dbReference type="Gene3D" id="3.40.50.1820">
    <property type="entry name" value="alpha/beta hydrolase"/>
    <property type="match status" value="1"/>
</dbReference>
<dbReference type="SUPFAM" id="SSF56801">
    <property type="entry name" value="Acetyl-CoA synthetase-like"/>
    <property type="match status" value="5"/>
</dbReference>
<dbReference type="InterPro" id="IPR023213">
    <property type="entry name" value="CAT-like_dom_sf"/>
</dbReference>
<dbReference type="PROSITE" id="PS00012">
    <property type="entry name" value="PHOSPHOPANTETHEINE"/>
    <property type="match status" value="4"/>
</dbReference>
<dbReference type="InterPro" id="IPR000873">
    <property type="entry name" value="AMP-dep_synth/lig_dom"/>
</dbReference>
<dbReference type="SUPFAM" id="SSF53474">
    <property type="entry name" value="alpha/beta-Hydrolases"/>
    <property type="match status" value="1"/>
</dbReference>
<evidence type="ECO:0000313" key="6">
    <source>
        <dbReference type="Proteomes" id="UP000662986"/>
    </source>
</evidence>
<dbReference type="Pfam" id="PF00550">
    <property type="entry name" value="PP-binding"/>
    <property type="match status" value="5"/>
</dbReference>
<dbReference type="NCBIfam" id="TIGR01733">
    <property type="entry name" value="AA-adenyl-dom"/>
    <property type="match status" value="3"/>
</dbReference>
<evidence type="ECO:0000256" key="1">
    <source>
        <dbReference type="ARBA" id="ARBA00001957"/>
    </source>
</evidence>
<dbReference type="InterPro" id="IPR020806">
    <property type="entry name" value="PKS_PP-bd"/>
</dbReference>
<dbReference type="Gene3D" id="3.40.50.12780">
    <property type="entry name" value="N-terminal domain of ligase-like"/>
    <property type="match status" value="5"/>
</dbReference>
<dbReference type="Pfam" id="PF00501">
    <property type="entry name" value="AMP-binding"/>
    <property type="match status" value="7"/>
</dbReference>
<feature type="domain" description="Carrier" evidence="4">
    <location>
        <begin position="3008"/>
        <end position="3083"/>
    </location>
</feature>
<dbReference type="CDD" id="cd19540">
    <property type="entry name" value="LCL_NRPS-like"/>
    <property type="match status" value="4"/>
</dbReference>
<evidence type="ECO:0000256" key="3">
    <source>
        <dbReference type="ARBA" id="ARBA00022553"/>
    </source>
</evidence>
<dbReference type="SMART" id="SM00824">
    <property type="entry name" value="PKS_TE"/>
    <property type="match status" value="1"/>
</dbReference>
<dbReference type="InterPro" id="IPR025110">
    <property type="entry name" value="AMP-bd_C"/>
</dbReference>
<dbReference type="InterPro" id="IPR009081">
    <property type="entry name" value="PP-bd_ACP"/>
</dbReference>
<dbReference type="NCBIfam" id="NF003417">
    <property type="entry name" value="PRK04813.1"/>
    <property type="match status" value="7"/>
</dbReference>
<dbReference type="Gene3D" id="1.10.1200.10">
    <property type="entry name" value="ACP-like"/>
    <property type="match status" value="4"/>
</dbReference>
<feature type="domain" description="Carrier" evidence="4">
    <location>
        <begin position="2008"/>
        <end position="2083"/>
    </location>
</feature>
<dbReference type="Gene3D" id="3.30.559.30">
    <property type="entry name" value="Nonribosomal peptide synthetase, condensation domain"/>
    <property type="match status" value="5"/>
</dbReference>
<dbReference type="PANTHER" id="PTHR45527:SF1">
    <property type="entry name" value="FATTY ACID SYNTHASE"/>
    <property type="match status" value="1"/>
</dbReference>
<dbReference type="Gene3D" id="3.30.559.10">
    <property type="entry name" value="Chloramphenicol acetyltransferase-like domain"/>
    <property type="match status" value="5"/>
</dbReference>
<evidence type="ECO:0000259" key="4">
    <source>
        <dbReference type="PROSITE" id="PS50075"/>
    </source>
</evidence>